<gene>
    <name evidence="5" type="ORF">FNF28_06932</name>
</gene>
<keyword evidence="1" id="KW-0175">Coiled coil</keyword>
<evidence type="ECO:0000259" key="4">
    <source>
        <dbReference type="PROSITE" id="PS50067"/>
    </source>
</evidence>
<evidence type="ECO:0000256" key="3">
    <source>
        <dbReference type="PROSITE-ProRule" id="PRU00283"/>
    </source>
</evidence>
<sequence length="162" mass="17523">MAAAAAAAAGPPASDVEERIAVCIRIRPFSQSEAAQGAFCAWKPIPDYAGHLQQYTPAEEPVPGSTYAFDHVFGSDQDTSSIYGEIAHPITKSVAEGYNGTIFAYGQTAAGKTFTMQGSEEHPGIVRMAVDDIMEHIANTPDRTFLVRVSYWRSTTRRFATC</sequence>
<dbReference type="PANTHER" id="PTHR47968">
    <property type="entry name" value="CENTROMERE PROTEIN E"/>
    <property type="match status" value="1"/>
</dbReference>
<dbReference type="InterPro" id="IPR001752">
    <property type="entry name" value="Kinesin_motor_dom"/>
</dbReference>
<dbReference type="SMART" id="SM00129">
    <property type="entry name" value="KISc"/>
    <property type="match status" value="1"/>
</dbReference>
<evidence type="ECO:0000256" key="2">
    <source>
        <dbReference type="ARBA" id="ARBA00023175"/>
    </source>
</evidence>
<comment type="similarity">
    <text evidence="3">Belongs to the TRAFAC class myosin-kinesin ATPase superfamily. Kinesin family.</text>
</comment>
<dbReference type="AlphaFoldDB" id="A0A5A8CLC0"/>
<protein>
    <recommendedName>
        <fullName evidence="4">Kinesin motor domain-containing protein</fullName>
    </recommendedName>
</protein>
<dbReference type="SUPFAM" id="SSF52540">
    <property type="entry name" value="P-loop containing nucleoside triphosphate hydrolases"/>
    <property type="match status" value="1"/>
</dbReference>
<dbReference type="Gene3D" id="3.40.850.10">
    <property type="entry name" value="Kinesin motor domain"/>
    <property type="match status" value="1"/>
</dbReference>
<dbReference type="InterPro" id="IPR027640">
    <property type="entry name" value="Kinesin-like_fam"/>
</dbReference>
<organism evidence="5 6">
    <name type="scientific">Cafeteria roenbergensis</name>
    <name type="common">Marine flagellate</name>
    <dbReference type="NCBI Taxonomy" id="33653"/>
    <lineage>
        <taxon>Eukaryota</taxon>
        <taxon>Sar</taxon>
        <taxon>Stramenopiles</taxon>
        <taxon>Bigyra</taxon>
        <taxon>Opalozoa</taxon>
        <taxon>Bicosoecida</taxon>
        <taxon>Cafeteriaceae</taxon>
        <taxon>Cafeteria</taxon>
    </lineage>
</organism>
<dbReference type="EMBL" id="VLTL01000197">
    <property type="protein sequence ID" value="KAA0153539.1"/>
    <property type="molecule type" value="Genomic_DNA"/>
</dbReference>
<evidence type="ECO:0000313" key="6">
    <source>
        <dbReference type="Proteomes" id="UP000324907"/>
    </source>
</evidence>
<dbReference type="GO" id="GO:0008017">
    <property type="term" value="F:microtubule binding"/>
    <property type="evidence" value="ECO:0007669"/>
    <property type="project" value="InterPro"/>
</dbReference>
<dbReference type="GO" id="GO:0003777">
    <property type="term" value="F:microtubule motor activity"/>
    <property type="evidence" value="ECO:0007669"/>
    <property type="project" value="InterPro"/>
</dbReference>
<dbReference type="Pfam" id="PF00225">
    <property type="entry name" value="Kinesin"/>
    <property type="match status" value="1"/>
</dbReference>
<keyword evidence="3" id="KW-0067">ATP-binding</keyword>
<dbReference type="PROSITE" id="PS50067">
    <property type="entry name" value="KINESIN_MOTOR_2"/>
    <property type="match status" value="1"/>
</dbReference>
<proteinExistence type="inferred from homology"/>
<dbReference type="Proteomes" id="UP000324907">
    <property type="component" value="Unassembled WGS sequence"/>
</dbReference>
<dbReference type="InterPro" id="IPR036961">
    <property type="entry name" value="Kinesin_motor_dom_sf"/>
</dbReference>
<keyword evidence="3" id="KW-0547">Nucleotide-binding</keyword>
<comment type="caution">
    <text evidence="5">The sequence shown here is derived from an EMBL/GenBank/DDBJ whole genome shotgun (WGS) entry which is preliminary data.</text>
</comment>
<feature type="domain" description="Kinesin motor" evidence="4">
    <location>
        <begin position="19"/>
        <end position="162"/>
    </location>
</feature>
<accession>A0A5A8CLC0</accession>
<evidence type="ECO:0000313" key="5">
    <source>
        <dbReference type="EMBL" id="KAA0153539.1"/>
    </source>
</evidence>
<dbReference type="PANTHER" id="PTHR47968:SF75">
    <property type="entry name" value="CENTROMERE-ASSOCIATED PROTEIN E"/>
    <property type="match status" value="1"/>
</dbReference>
<dbReference type="GO" id="GO:0007018">
    <property type="term" value="P:microtubule-based movement"/>
    <property type="evidence" value="ECO:0007669"/>
    <property type="project" value="InterPro"/>
</dbReference>
<reference evidence="5 6" key="1">
    <citation type="submission" date="2019-07" db="EMBL/GenBank/DDBJ databases">
        <title>Genomes of Cafeteria roenbergensis.</title>
        <authorList>
            <person name="Fischer M.G."/>
            <person name="Hackl T."/>
            <person name="Roman M."/>
        </authorList>
    </citation>
    <scope>NUCLEOTIDE SEQUENCE [LARGE SCALE GENOMIC DNA]</scope>
    <source>
        <strain evidence="5 6">RCC970-E3</strain>
    </source>
</reference>
<dbReference type="GO" id="GO:0005524">
    <property type="term" value="F:ATP binding"/>
    <property type="evidence" value="ECO:0007669"/>
    <property type="project" value="UniProtKB-UniRule"/>
</dbReference>
<evidence type="ECO:0000256" key="1">
    <source>
        <dbReference type="ARBA" id="ARBA00023054"/>
    </source>
</evidence>
<feature type="binding site" evidence="3">
    <location>
        <begin position="106"/>
        <end position="113"/>
    </location>
    <ligand>
        <name>ATP</name>
        <dbReference type="ChEBI" id="CHEBI:30616"/>
    </ligand>
</feature>
<keyword evidence="2 3" id="KW-0505">Motor protein</keyword>
<dbReference type="InterPro" id="IPR027417">
    <property type="entry name" value="P-loop_NTPase"/>
</dbReference>
<name>A0A5A8CLC0_CAFRO</name>